<feature type="non-terminal residue" evidence="2">
    <location>
        <position position="215"/>
    </location>
</feature>
<dbReference type="InterPro" id="IPR026719">
    <property type="entry name" value="ERICH1"/>
</dbReference>
<accession>A0A9D3X6F3</accession>
<name>A0A9D3X6F3_9SAUR</name>
<dbReference type="Proteomes" id="UP000827986">
    <property type="component" value="Unassembled WGS sequence"/>
</dbReference>
<proteinExistence type="predicted"/>
<keyword evidence="3" id="KW-1185">Reference proteome</keyword>
<dbReference type="PANTHER" id="PTHR22444:SF1">
    <property type="entry name" value="GLUTAMATE-RICH PROTEIN 1"/>
    <property type="match status" value="1"/>
</dbReference>
<evidence type="ECO:0000313" key="3">
    <source>
        <dbReference type="Proteomes" id="UP000827986"/>
    </source>
</evidence>
<organism evidence="2 3">
    <name type="scientific">Mauremys mutica</name>
    <name type="common">yellowpond turtle</name>
    <dbReference type="NCBI Taxonomy" id="74926"/>
    <lineage>
        <taxon>Eukaryota</taxon>
        <taxon>Metazoa</taxon>
        <taxon>Chordata</taxon>
        <taxon>Craniata</taxon>
        <taxon>Vertebrata</taxon>
        <taxon>Euteleostomi</taxon>
        <taxon>Archelosauria</taxon>
        <taxon>Testudinata</taxon>
        <taxon>Testudines</taxon>
        <taxon>Cryptodira</taxon>
        <taxon>Durocryptodira</taxon>
        <taxon>Testudinoidea</taxon>
        <taxon>Geoemydidae</taxon>
        <taxon>Geoemydinae</taxon>
        <taxon>Mauremys</taxon>
    </lineage>
</organism>
<sequence>AEGWGALSGPCAAAGAAGGTMSVGRRQVFIGKVLKRLFAATPSTSHVPVPSGEEMVLKTPASKPQQKDSETAQTSSECASSPGRENEILLPRLYTVSLPPKGYVPGNPRTDSPTNAENSESSDDAADKSKCTDSPTSSATVQEILQHLESHSMASSDVTLLHQMKSLVLLQDTERLKGILEQFQEHSMMLPDHAKIISSLFHYWITDILPVKNRK</sequence>
<reference evidence="2" key="1">
    <citation type="submission" date="2021-09" db="EMBL/GenBank/DDBJ databases">
        <title>The genome of Mauremys mutica provides insights into the evolution of semi-aquatic lifestyle.</title>
        <authorList>
            <person name="Gong S."/>
            <person name="Gao Y."/>
        </authorList>
    </citation>
    <scope>NUCLEOTIDE SEQUENCE</scope>
    <source>
        <strain evidence="2">MM-2020</strain>
        <tissue evidence="2">Muscle</tissue>
    </source>
</reference>
<comment type="caution">
    <text evidence="2">The sequence shown here is derived from an EMBL/GenBank/DDBJ whole genome shotgun (WGS) entry which is preliminary data.</text>
</comment>
<feature type="region of interest" description="Disordered" evidence="1">
    <location>
        <begin position="99"/>
        <end position="137"/>
    </location>
</feature>
<evidence type="ECO:0000313" key="2">
    <source>
        <dbReference type="EMBL" id="KAH1173718.1"/>
    </source>
</evidence>
<feature type="region of interest" description="Disordered" evidence="1">
    <location>
        <begin position="43"/>
        <end position="84"/>
    </location>
</feature>
<dbReference type="EMBL" id="JAHDVG010000482">
    <property type="protein sequence ID" value="KAH1173718.1"/>
    <property type="molecule type" value="Genomic_DNA"/>
</dbReference>
<protein>
    <submittedName>
        <fullName evidence="2">Uncharacterized protein</fullName>
    </submittedName>
</protein>
<gene>
    <name evidence="2" type="ORF">KIL84_017557</name>
</gene>
<evidence type="ECO:0000256" key="1">
    <source>
        <dbReference type="SAM" id="MobiDB-lite"/>
    </source>
</evidence>
<dbReference type="PANTHER" id="PTHR22444">
    <property type="entry name" value="GLUTAMATE-RICH PROTEIN 1"/>
    <property type="match status" value="1"/>
</dbReference>
<dbReference type="AlphaFoldDB" id="A0A9D3X6F3"/>